<dbReference type="PANTHER" id="PTHR30349">
    <property type="entry name" value="PHAGE INTEGRASE-RELATED"/>
    <property type="match status" value="1"/>
</dbReference>
<comment type="caution">
    <text evidence="12">The sequence shown here is derived from an EMBL/GenBank/DDBJ whole genome shotgun (WGS) entry which is preliminary data.</text>
</comment>
<dbReference type="Proteomes" id="UP001595752">
    <property type="component" value="Unassembled WGS sequence"/>
</dbReference>
<dbReference type="SUPFAM" id="SSF47823">
    <property type="entry name" value="lambda integrase-like, N-terminal domain"/>
    <property type="match status" value="1"/>
</dbReference>
<evidence type="ECO:0000313" key="12">
    <source>
        <dbReference type="EMBL" id="MFC3882039.1"/>
    </source>
</evidence>
<accession>A0ABV8AXM2</accession>
<evidence type="ECO:0000256" key="4">
    <source>
        <dbReference type="ARBA" id="ARBA00022829"/>
    </source>
</evidence>
<dbReference type="InterPro" id="IPR004107">
    <property type="entry name" value="Integrase_SAM-like_N"/>
</dbReference>
<keyword evidence="2" id="KW-0963">Cytoplasm</keyword>
<dbReference type="InterPro" id="IPR002104">
    <property type="entry name" value="Integrase_catalytic"/>
</dbReference>
<dbReference type="InterPro" id="IPR010998">
    <property type="entry name" value="Integrase_recombinase_N"/>
</dbReference>
<dbReference type="SUPFAM" id="SSF56349">
    <property type="entry name" value="DNA breaking-rejoining enzymes"/>
    <property type="match status" value="1"/>
</dbReference>
<dbReference type="RefSeq" id="WP_377911138.1">
    <property type="nucleotide sequence ID" value="NZ_JBHRZT010000004.1"/>
</dbReference>
<gene>
    <name evidence="12" type="primary">xerS</name>
    <name evidence="12" type="ORF">ACFOU2_00250</name>
</gene>
<feature type="domain" description="Core-binding (CB)" evidence="11">
    <location>
        <begin position="18"/>
        <end position="122"/>
    </location>
</feature>
<feature type="domain" description="Tyr recombinase" evidence="10">
    <location>
        <begin position="178"/>
        <end position="358"/>
    </location>
</feature>
<evidence type="ECO:0000256" key="7">
    <source>
        <dbReference type="ARBA" id="ARBA00023172"/>
    </source>
</evidence>
<dbReference type="InterPro" id="IPR011010">
    <property type="entry name" value="DNA_brk_join_enz"/>
</dbReference>
<dbReference type="InterPro" id="IPR044068">
    <property type="entry name" value="CB"/>
</dbReference>
<keyword evidence="6 9" id="KW-0238">DNA-binding</keyword>
<evidence type="ECO:0000313" key="13">
    <source>
        <dbReference type="Proteomes" id="UP001595752"/>
    </source>
</evidence>
<name>A0ABV8AXM2_9BACI</name>
<evidence type="ECO:0000256" key="3">
    <source>
        <dbReference type="ARBA" id="ARBA00022618"/>
    </source>
</evidence>
<keyword evidence="4" id="KW-0159">Chromosome partition</keyword>
<dbReference type="EMBL" id="JBHRZT010000004">
    <property type="protein sequence ID" value="MFC3882039.1"/>
    <property type="molecule type" value="Genomic_DNA"/>
</dbReference>
<reference evidence="13" key="1">
    <citation type="journal article" date="2019" name="Int. J. Syst. Evol. Microbiol.">
        <title>The Global Catalogue of Microorganisms (GCM) 10K type strain sequencing project: providing services to taxonomists for standard genome sequencing and annotation.</title>
        <authorList>
            <consortium name="The Broad Institute Genomics Platform"/>
            <consortium name="The Broad Institute Genome Sequencing Center for Infectious Disease"/>
            <person name="Wu L."/>
            <person name="Ma J."/>
        </authorList>
    </citation>
    <scope>NUCLEOTIDE SEQUENCE [LARGE SCALE GENOMIC DNA]</scope>
    <source>
        <strain evidence="13">CCUG 61889</strain>
    </source>
</reference>
<sequence length="363" mass="42239">MNTKQHEQHKQRLELLLKEMPSYVVDYTHANRNLSPTTLLNYVHDFKLFFEWLLSEGIIQAEQIKDIPLSALENLKKKEVEYFVDHLTEHKVNVTKNMTKTPEKASVNRRISALKSLFNFLTTEPFHDNEEPYFHRNVMAGIKIHKNKATLNARAAAISAKILHNDDDVEFLRFVAEEYIHTLPEESKKRAYFKRDKERDLAILSLFLGSGLRVNELANIRLKDIDWRARTIAVTRKGNKQDIIPVSQEAIDDVVSYLKVRNERYGGTDNEYEYLFLVKYNKESIALSVRSIQSLVKKYTSAFNKSMSPHKLRHTFATKHYETNKDPVALMNQLGHTSSDTTILYTNPQLKKAKEAIDRMSNR</sequence>
<comment type="subcellular location">
    <subcellularLocation>
        <location evidence="1">Cytoplasm</location>
    </subcellularLocation>
</comment>
<dbReference type="PANTHER" id="PTHR30349:SF77">
    <property type="entry name" value="TYROSINE RECOMBINASE XERC"/>
    <property type="match status" value="1"/>
</dbReference>
<dbReference type="NCBIfam" id="NF003462">
    <property type="entry name" value="PRK05084.1"/>
    <property type="match status" value="1"/>
</dbReference>
<keyword evidence="7" id="KW-0233">DNA recombination</keyword>
<proteinExistence type="predicted"/>
<evidence type="ECO:0000256" key="6">
    <source>
        <dbReference type="ARBA" id="ARBA00023125"/>
    </source>
</evidence>
<evidence type="ECO:0000256" key="9">
    <source>
        <dbReference type="PROSITE-ProRule" id="PRU01248"/>
    </source>
</evidence>
<keyword evidence="3" id="KW-0132">Cell division</keyword>
<evidence type="ECO:0000259" key="11">
    <source>
        <dbReference type="PROSITE" id="PS51900"/>
    </source>
</evidence>
<evidence type="ECO:0000256" key="8">
    <source>
        <dbReference type="ARBA" id="ARBA00023306"/>
    </source>
</evidence>
<dbReference type="Pfam" id="PF02899">
    <property type="entry name" value="Phage_int_SAM_1"/>
    <property type="match status" value="1"/>
</dbReference>
<keyword evidence="5" id="KW-0229">DNA integration</keyword>
<organism evidence="12 13">
    <name type="scientific">Bacillus songklensis</name>
    <dbReference type="NCBI Taxonomy" id="1069116"/>
    <lineage>
        <taxon>Bacteria</taxon>
        <taxon>Bacillati</taxon>
        <taxon>Bacillota</taxon>
        <taxon>Bacilli</taxon>
        <taxon>Bacillales</taxon>
        <taxon>Bacillaceae</taxon>
        <taxon>Bacillus</taxon>
    </lineage>
</organism>
<dbReference type="PROSITE" id="PS51898">
    <property type="entry name" value="TYR_RECOMBINASE"/>
    <property type="match status" value="1"/>
</dbReference>
<dbReference type="Gene3D" id="1.10.443.10">
    <property type="entry name" value="Intergrase catalytic core"/>
    <property type="match status" value="1"/>
</dbReference>
<dbReference type="InterPro" id="IPR050090">
    <property type="entry name" value="Tyrosine_recombinase_XerCD"/>
</dbReference>
<protein>
    <submittedName>
        <fullName evidence="12">Tyrosine recombinase XerS</fullName>
    </submittedName>
</protein>
<dbReference type="PROSITE" id="PS51900">
    <property type="entry name" value="CB"/>
    <property type="match status" value="1"/>
</dbReference>
<keyword evidence="13" id="KW-1185">Reference proteome</keyword>
<evidence type="ECO:0000256" key="1">
    <source>
        <dbReference type="ARBA" id="ARBA00004496"/>
    </source>
</evidence>
<evidence type="ECO:0000256" key="5">
    <source>
        <dbReference type="ARBA" id="ARBA00022908"/>
    </source>
</evidence>
<dbReference type="Gene3D" id="1.10.150.130">
    <property type="match status" value="1"/>
</dbReference>
<keyword evidence="8" id="KW-0131">Cell cycle</keyword>
<dbReference type="Pfam" id="PF00589">
    <property type="entry name" value="Phage_integrase"/>
    <property type="match status" value="1"/>
</dbReference>
<dbReference type="InterPro" id="IPR013762">
    <property type="entry name" value="Integrase-like_cat_sf"/>
</dbReference>
<evidence type="ECO:0000259" key="10">
    <source>
        <dbReference type="PROSITE" id="PS51898"/>
    </source>
</evidence>
<evidence type="ECO:0000256" key="2">
    <source>
        <dbReference type="ARBA" id="ARBA00022490"/>
    </source>
</evidence>